<dbReference type="PANTHER" id="PTHR37838">
    <property type="entry name" value="NA(+)-TRANSLOCATING NADH-QUINONE REDUCTASE SUBUNIT C"/>
    <property type="match status" value="1"/>
</dbReference>
<dbReference type="AlphaFoldDB" id="A0A0F9W5X5"/>
<keyword evidence="5" id="KW-0285">Flavoprotein</keyword>
<evidence type="ECO:0000259" key="16">
    <source>
        <dbReference type="SMART" id="SM00900"/>
    </source>
</evidence>
<dbReference type="Pfam" id="PF04205">
    <property type="entry name" value="FMN_bind"/>
    <property type="match status" value="1"/>
</dbReference>
<dbReference type="InterPro" id="IPR007329">
    <property type="entry name" value="FMN-bd"/>
</dbReference>
<evidence type="ECO:0000256" key="7">
    <source>
        <dbReference type="ARBA" id="ARBA00022692"/>
    </source>
</evidence>
<organism evidence="17">
    <name type="scientific">marine sediment metagenome</name>
    <dbReference type="NCBI Taxonomy" id="412755"/>
    <lineage>
        <taxon>unclassified sequences</taxon>
        <taxon>metagenomes</taxon>
        <taxon>ecological metagenomes</taxon>
    </lineage>
</organism>
<evidence type="ECO:0000256" key="13">
    <source>
        <dbReference type="ARBA" id="ARBA00023075"/>
    </source>
</evidence>
<gene>
    <name evidence="17" type="ORF">LCGC14_0012260</name>
</gene>
<keyword evidence="14" id="KW-0472">Membrane</keyword>
<keyword evidence="2" id="KW-1003">Cell membrane</keyword>
<evidence type="ECO:0000256" key="4">
    <source>
        <dbReference type="ARBA" id="ARBA00022553"/>
    </source>
</evidence>
<evidence type="ECO:0000256" key="14">
    <source>
        <dbReference type="ARBA" id="ARBA00023136"/>
    </source>
</evidence>
<keyword evidence="8" id="KW-1278">Translocase</keyword>
<evidence type="ECO:0000256" key="8">
    <source>
        <dbReference type="ARBA" id="ARBA00022967"/>
    </source>
</evidence>
<dbReference type="GO" id="GO:0016020">
    <property type="term" value="C:membrane"/>
    <property type="evidence" value="ECO:0007669"/>
    <property type="project" value="InterPro"/>
</dbReference>
<keyword evidence="6" id="KW-0288">FMN</keyword>
<dbReference type="GO" id="GO:0006814">
    <property type="term" value="P:sodium ion transport"/>
    <property type="evidence" value="ECO:0007669"/>
    <property type="project" value="UniProtKB-KW"/>
</dbReference>
<keyword evidence="4" id="KW-0597">Phosphoprotein</keyword>
<accession>A0A0F9W5X5</accession>
<dbReference type="PIRSF" id="PIRSF009437">
    <property type="entry name" value="NQR-1_subunit_C"/>
    <property type="match status" value="1"/>
</dbReference>
<dbReference type="SMART" id="SM00900">
    <property type="entry name" value="FMN_bind"/>
    <property type="match status" value="1"/>
</dbReference>
<dbReference type="EMBL" id="LAZR01000002">
    <property type="protein sequence ID" value="KKO11725.1"/>
    <property type="molecule type" value="Genomic_DNA"/>
</dbReference>
<dbReference type="InterPro" id="IPR010204">
    <property type="entry name" value="NqrC"/>
</dbReference>
<keyword evidence="12" id="KW-0406">Ion transport</keyword>
<feature type="domain" description="FMN-binding" evidence="16">
    <location>
        <begin position="155"/>
        <end position="251"/>
    </location>
</feature>
<protein>
    <recommendedName>
        <fullName evidence="16">FMN-binding domain-containing protein</fullName>
    </recommendedName>
</protein>
<keyword evidence="10" id="KW-0520">NAD</keyword>
<evidence type="ECO:0000256" key="6">
    <source>
        <dbReference type="ARBA" id="ARBA00022643"/>
    </source>
</evidence>
<dbReference type="GO" id="GO:0016655">
    <property type="term" value="F:oxidoreductase activity, acting on NAD(P)H, quinone or similar compound as acceptor"/>
    <property type="evidence" value="ECO:0007669"/>
    <property type="project" value="InterPro"/>
</dbReference>
<comment type="caution">
    <text evidence="17">The sequence shown here is derived from an EMBL/GenBank/DDBJ whole genome shotgun (WGS) entry which is preliminary data.</text>
</comment>
<keyword evidence="13" id="KW-0830">Ubiquinone</keyword>
<sequence>MSSNVNSVKNTLKVALGLCVVCSIVISSAAVILKPMQTANEILDRNKNILIAAGVFDPNVHTNADVAGMFEEFTPRMVDLDEGRYLTEEEMQELGLNPQTYDQQTAKNDPAISEALSGSEDVASIRRRADYATVYVIQNDQGEYQSVVIPVSGYGLWGIMYGYLALESDGNTVRGIGFYDHQETPGLGGEISNPRWQAQWPDKEIYNEDNEVAFRVVKGGGQGEHQVDALSGATLTSRGVENMIEFWLGERGFAPFLRNEVRS</sequence>
<evidence type="ECO:0000256" key="5">
    <source>
        <dbReference type="ARBA" id="ARBA00022630"/>
    </source>
</evidence>
<name>A0A0F9W5X5_9ZZZZ</name>
<dbReference type="NCBIfam" id="TIGR01938">
    <property type="entry name" value="nqrC"/>
    <property type="match status" value="1"/>
</dbReference>
<keyword evidence="3" id="KW-0997">Cell inner membrane</keyword>
<keyword evidence="9" id="KW-1133">Transmembrane helix</keyword>
<evidence type="ECO:0000256" key="3">
    <source>
        <dbReference type="ARBA" id="ARBA00022519"/>
    </source>
</evidence>
<evidence type="ECO:0000256" key="1">
    <source>
        <dbReference type="ARBA" id="ARBA00022448"/>
    </source>
</evidence>
<evidence type="ECO:0000256" key="9">
    <source>
        <dbReference type="ARBA" id="ARBA00022989"/>
    </source>
</evidence>
<keyword evidence="15" id="KW-0739">Sodium transport</keyword>
<reference evidence="17" key="1">
    <citation type="journal article" date="2015" name="Nature">
        <title>Complex archaea that bridge the gap between prokaryotes and eukaryotes.</title>
        <authorList>
            <person name="Spang A."/>
            <person name="Saw J.H."/>
            <person name="Jorgensen S.L."/>
            <person name="Zaremba-Niedzwiedzka K."/>
            <person name="Martijn J."/>
            <person name="Lind A.E."/>
            <person name="van Eijk R."/>
            <person name="Schleper C."/>
            <person name="Guy L."/>
            <person name="Ettema T.J."/>
        </authorList>
    </citation>
    <scope>NUCLEOTIDE SEQUENCE</scope>
</reference>
<dbReference type="GO" id="GO:0010181">
    <property type="term" value="F:FMN binding"/>
    <property type="evidence" value="ECO:0007669"/>
    <property type="project" value="InterPro"/>
</dbReference>
<evidence type="ECO:0000256" key="10">
    <source>
        <dbReference type="ARBA" id="ARBA00023027"/>
    </source>
</evidence>
<evidence type="ECO:0000256" key="15">
    <source>
        <dbReference type="ARBA" id="ARBA00023201"/>
    </source>
</evidence>
<evidence type="ECO:0000256" key="11">
    <source>
        <dbReference type="ARBA" id="ARBA00023053"/>
    </source>
</evidence>
<evidence type="ECO:0000256" key="2">
    <source>
        <dbReference type="ARBA" id="ARBA00022475"/>
    </source>
</evidence>
<keyword evidence="1" id="KW-0813">Transport</keyword>
<evidence type="ECO:0000313" key="17">
    <source>
        <dbReference type="EMBL" id="KKO11725.1"/>
    </source>
</evidence>
<dbReference type="PANTHER" id="PTHR37838:SF1">
    <property type="entry name" value="NA(+)-TRANSLOCATING NADH-QUINONE REDUCTASE SUBUNIT C"/>
    <property type="match status" value="1"/>
</dbReference>
<proteinExistence type="inferred from homology"/>
<dbReference type="NCBIfam" id="NF003749">
    <property type="entry name" value="PRK05346.1-5"/>
    <property type="match status" value="1"/>
</dbReference>
<keyword evidence="7" id="KW-0812">Transmembrane</keyword>
<keyword evidence="11" id="KW-0915">Sodium</keyword>
<evidence type="ECO:0000256" key="12">
    <source>
        <dbReference type="ARBA" id="ARBA00023065"/>
    </source>
</evidence>
<dbReference type="HAMAP" id="MF_00427">
    <property type="entry name" value="NqrC"/>
    <property type="match status" value="1"/>
</dbReference>